<evidence type="ECO:0000313" key="6">
    <source>
        <dbReference type="EMBL" id="SDE20193.1"/>
    </source>
</evidence>
<accession>A0A1G7AZH6</accession>
<dbReference type="Proteomes" id="UP000198757">
    <property type="component" value="Unassembled WGS sequence"/>
</dbReference>
<evidence type="ECO:0000313" key="7">
    <source>
        <dbReference type="Proteomes" id="UP000198757"/>
    </source>
</evidence>
<evidence type="ECO:0000256" key="1">
    <source>
        <dbReference type="ARBA" id="ARBA00004196"/>
    </source>
</evidence>
<dbReference type="InterPro" id="IPR012336">
    <property type="entry name" value="Thioredoxin-like_fold"/>
</dbReference>
<gene>
    <name evidence="6" type="ORF">SAMN04487894_12614</name>
</gene>
<reference evidence="7" key="1">
    <citation type="submission" date="2016-10" db="EMBL/GenBank/DDBJ databases">
        <authorList>
            <person name="Varghese N."/>
            <person name="Submissions S."/>
        </authorList>
    </citation>
    <scope>NUCLEOTIDE SEQUENCE [LARGE SCALE GENOMIC DNA]</scope>
    <source>
        <strain evidence="7">DSM 25811 / CCM 8410 / LMG 26954 / E90</strain>
    </source>
</reference>
<dbReference type="GO" id="GO:0030313">
    <property type="term" value="C:cell envelope"/>
    <property type="evidence" value="ECO:0007669"/>
    <property type="project" value="UniProtKB-SubCell"/>
</dbReference>
<dbReference type="OrthoDB" id="6399635at2"/>
<dbReference type="Pfam" id="PF13905">
    <property type="entry name" value="Thioredoxin_8"/>
    <property type="match status" value="1"/>
</dbReference>
<evidence type="ECO:0000256" key="3">
    <source>
        <dbReference type="ARBA" id="ARBA00023157"/>
    </source>
</evidence>
<dbReference type="PROSITE" id="PS51352">
    <property type="entry name" value="THIOREDOXIN_2"/>
    <property type="match status" value="1"/>
</dbReference>
<dbReference type="EMBL" id="FMZO01000026">
    <property type="protein sequence ID" value="SDE20193.1"/>
    <property type="molecule type" value="Genomic_DNA"/>
</dbReference>
<comment type="subcellular location">
    <subcellularLocation>
        <location evidence="1">Cell envelope</location>
    </subcellularLocation>
</comment>
<keyword evidence="7" id="KW-1185">Reference proteome</keyword>
<evidence type="ECO:0000256" key="2">
    <source>
        <dbReference type="ARBA" id="ARBA00022748"/>
    </source>
</evidence>
<protein>
    <submittedName>
        <fullName evidence="6">Thiol-disulfide isomerase or thioredoxin</fullName>
    </submittedName>
</protein>
<evidence type="ECO:0000259" key="5">
    <source>
        <dbReference type="PROSITE" id="PS51352"/>
    </source>
</evidence>
<keyword evidence="4" id="KW-0676">Redox-active center</keyword>
<feature type="domain" description="Thioredoxin" evidence="5">
    <location>
        <begin position="339"/>
        <end position="493"/>
    </location>
</feature>
<organism evidence="6 7">
    <name type="scientific">Niabella drilacis (strain DSM 25811 / CCM 8410 / CCUG 62505 / LMG 26954 / E90)</name>
    <dbReference type="NCBI Taxonomy" id="1285928"/>
    <lineage>
        <taxon>Bacteria</taxon>
        <taxon>Pseudomonadati</taxon>
        <taxon>Bacteroidota</taxon>
        <taxon>Chitinophagia</taxon>
        <taxon>Chitinophagales</taxon>
        <taxon>Chitinophagaceae</taxon>
        <taxon>Niabella</taxon>
    </lineage>
</organism>
<dbReference type="InterPro" id="IPR013766">
    <property type="entry name" value="Thioredoxin_domain"/>
</dbReference>
<keyword evidence="2" id="KW-0201">Cytochrome c-type biogenesis</keyword>
<sequence length="493" mass="56705">MEKQLYTNSFNVVINKKNYWCGLLTGLSLLFNLCSCSTTPSESEKETIQKKQIIIHSNLKKGQAAFFYYFGEFDNTVPPFSFTNTDSLKVIESNTPVLLIDAVMHNLFLVYPGDTLHLYLGDNKSPVLETESDTIRNNELSFFVAAQATGDPIIESSLFFSLPNTKAIATGNNIDFTAYIQTSLDTYQKRLDFLKSYQTGKQLSPSFVEQVESLYKNFQRLQATTAIHMKNLKITDYPGSYIQYLDSLIKKATSTEKLTIGNQMFLRSPVFAYYTKKFAGENLFADLFEYLRSNPVKIKEQQRFLEFVVLKRNLKTQYALHKEYYDKFINDDKDKYSNYLLNEIDALLALKSTNGQQVLIDLKGNRITWNEILKKHKDSLLYIDFWASWCMPCRRAFPSSKNLVLEMKDKPVKFIYISTDAEINAWKKAAAEENLPVDASYLIPDFDSALLKRVFNIQTIPRYILLGKNGEVIDDDAEHPGSPEIKTILEQYF</sequence>
<dbReference type="GO" id="GO:0016853">
    <property type="term" value="F:isomerase activity"/>
    <property type="evidence" value="ECO:0007669"/>
    <property type="project" value="UniProtKB-KW"/>
</dbReference>
<dbReference type="STRING" id="1285928.SAMN04487894_12614"/>
<keyword evidence="6" id="KW-0413">Isomerase</keyword>
<dbReference type="PANTHER" id="PTHR42852:SF6">
    <property type="entry name" value="THIOL:DISULFIDE INTERCHANGE PROTEIN DSBE"/>
    <property type="match status" value="1"/>
</dbReference>
<dbReference type="CDD" id="cd02966">
    <property type="entry name" value="TlpA_like_family"/>
    <property type="match status" value="1"/>
</dbReference>
<dbReference type="PANTHER" id="PTHR42852">
    <property type="entry name" value="THIOL:DISULFIDE INTERCHANGE PROTEIN DSBE"/>
    <property type="match status" value="1"/>
</dbReference>
<dbReference type="InterPro" id="IPR050553">
    <property type="entry name" value="Thioredoxin_ResA/DsbE_sf"/>
</dbReference>
<evidence type="ECO:0000256" key="4">
    <source>
        <dbReference type="ARBA" id="ARBA00023284"/>
    </source>
</evidence>
<dbReference type="SUPFAM" id="SSF52833">
    <property type="entry name" value="Thioredoxin-like"/>
    <property type="match status" value="1"/>
</dbReference>
<dbReference type="Gene3D" id="3.40.30.10">
    <property type="entry name" value="Glutaredoxin"/>
    <property type="match status" value="1"/>
</dbReference>
<dbReference type="GO" id="GO:0017004">
    <property type="term" value="P:cytochrome complex assembly"/>
    <property type="evidence" value="ECO:0007669"/>
    <property type="project" value="UniProtKB-KW"/>
</dbReference>
<name>A0A1G7AZH6_NIADE</name>
<dbReference type="InterPro" id="IPR036249">
    <property type="entry name" value="Thioredoxin-like_sf"/>
</dbReference>
<proteinExistence type="predicted"/>
<dbReference type="AlphaFoldDB" id="A0A1G7AZH6"/>
<dbReference type="RefSeq" id="WP_143019918.1">
    <property type="nucleotide sequence ID" value="NZ_FMZO01000026.1"/>
</dbReference>
<keyword evidence="3" id="KW-1015">Disulfide bond</keyword>